<dbReference type="PANTHER" id="PTHR43546">
    <property type="entry name" value="UPF0173 METAL-DEPENDENT HYDROLASE MJ1163-RELATED"/>
    <property type="match status" value="1"/>
</dbReference>
<protein>
    <submittedName>
        <fullName evidence="2">MBL fold metallo-hydrolase</fullName>
    </submittedName>
</protein>
<dbReference type="GO" id="GO:0016787">
    <property type="term" value="F:hydrolase activity"/>
    <property type="evidence" value="ECO:0007669"/>
    <property type="project" value="UniProtKB-KW"/>
</dbReference>
<name>A0A2Z4GFW2_9BACT</name>
<dbReference type="InterPro" id="IPR036866">
    <property type="entry name" value="RibonucZ/Hydroxyglut_hydro"/>
</dbReference>
<accession>A0A2Z4GFW2</accession>
<evidence type="ECO:0000313" key="2">
    <source>
        <dbReference type="EMBL" id="AWV99878.1"/>
    </source>
</evidence>
<organism evidence="2 3">
    <name type="scientific">Arcticibacterium luteifluviistationis</name>
    <dbReference type="NCBI Taxonomy" id="1784714"/>
    <lineage>
        <taxon>Bacteria</taxon>
        <taxon>Pseudomonadati</taxon>
        <taxon>Bacteroidota</taxon>
        <taxon>Cytophagia</taxon>
        <taxon>Cytophagales</taxon>
        <taxon>Leadbetterellaceae</taxon>
        <taxon>Arcticibacterium</taxon>
    </lineage>
</organism>
<dbReference type="RefSeq" id="WP_111373246.1">
    <property type="nucleotide sequence ID" value="NZ_CP029480.1"/>
</dbReference>
<feature type="signal peptide" evidence="1">
    <location>
        <begin position="1"/>
        <end position="19"/>
    </location>
</feature>
<dbReference type="OrthoDB" id="9789133at2"/>
<evidence type="ECO:0000313" key="3">
    <source>
        <dbReference type="Proteomes" id="UP000249873"/>
    </source>
</evidence>
<dbReference type="Pfam" id="PF13483">
    <property type="entry name" value="Lactamase_B_3"/>
    <property type="match status" value="1"/>
</dbReference>
<dbReference type="SUPFAM" id="SSF56281">
    <property type="entry name" value="Metallo-hydrolase/oxidoreductase"/>
    <property type="match status" value="1"/>
</dbReference>
<dbReference type="Proteomes" id="UP000249873">
    <property type="component" value="Chromosome"/>
</dbReference>
<proteinExistence type="predicted"/>
<dbReference type="InterPro" id="IPR050114">
    <property type="entry name" value="UPF0173_UPF0282_UlaG_hydrolase"/>
</dbReference>
<keyword evidence="3" id="KW-1185">Reference proteome</keyword>
<dbReference type="PANTHER" id="PTHR43546:SF8">
    <property type="entry name" value="METALLO-BETA-LACTAMASE DOMAIN-CONTAINING PROTEIN"/>
    <property type="match status" value="1"/>
</dbReference>
<dbReference type="AlphaFoldDB" id="A0A2Z4GFW2"/>
<keyword evidence="1" id="KW-0732">Signal</keyword>
<sequence length="249" mass="28206">MKRITLTCFLAIWALVSMAQSDLLPSKKGGIKMTPIFHATLVLEWNGKTVYVDPYNGADGFKSFSDADIIVITHAHGDHMNLETLKRLNLKKTTVFAPESVVSEISSLPFQEIISIKNGETDTKYGIEIEALPMYNLPEDETSRHKKGWGNGYILTLGGQRLYFSGDTEDIPEMRNLKDIDYAFVCMNLPYTMDIDEAASAVLDFKPKHMYPFHFRGGGGTFADVEKFKEMVMSKNAKIDVRLRDWYKN</sequence>
<evidence type="ECO:0000256" key="1">
    <source>
        <dbReference type="SAM" id="SignalP"/>
    </source>
</evidence>
<dbReference type="KEGG" id="als:DJ013_17535"/>
<reference evidence="2 3" key="1">
    <citation type="submission" date="2018-05" db="EMBL/GenBank/DDBJ databases">
        <title>Complete genome sequence of Arcticibacterium luteifluviistationis SM1504T, a cytophagaceae bacterium isolated from Arctic surface seawater.</title>
        <authorList>
            <person name="Li Y."/>
            <person name="Qin Q.-L."/>
        </authorList>
    </citation>
    <scope>NUCLEOTIDE SEQUENCE [LARGE SCALE GENOMIC DNA]</scope>
    <source>
        <strain evidence="2 3">SM1504</strain>
    </source>
</reference>
<dbReference type="Gene3D" id="3.60.15.10">
    <property type="entry name" value="Ribonuclease Z/Hydroxyacylglutathione hydrolase-like"/>
    <property type="match status" value="1"/>
</dbReference>
<feature type="chain" id="PRO_5016251760" evidence="1">
    <location>
        <begin position="20"/>
        <end position="249"/>
    </location>
</feature>
<keyword evidence="2" id="KW-0378">Hydrolase</keyword>
<gene>
    <name evidence="2" type="ORF">DJ013_17535</name>
</gene>
<dbReference type="EMBL" id="CP029480">
    <property type="protein sequence ID" value="AWV99878.1"/>
    <property type="molecule type" value="Genomic_DNA"/>
</dbReference>